<dbReference type="PANTHER" id="PTHR42680">
    <property type="entry name" value="DCTP DEAMINASE"/>
    <property type="match status" value="1"/>
</dbReference>
<dbReference type="GO" id="GO:0008829">
    <property type="term" value="F:dCTP deaminase activity"/>
    <property type="evidence" value="ECO:0007669"/>
    <property type="project" value="InterPro"/>
</dbReference>
<reference evidence="3 4" key="1">
    <citation type="journal article" date="2016" name="Nat. Commun.">
        <title>Thousands of microbial genomes shed light on interconnected biogeochemical processes in an aquifer system.</title>
        <authorList>
            <person name="Anantharaman K."/>
            <person name="Brown C.T."/>
            <person name="Hug L.A."/>
            <person name="Sharon I."/>
            <person name="Castelle C.J."/>
            <person name="Probst A.J."/>
            <person name="Thomas B.C."/>
            <person name="Singh A."/>
            <person name="Wilkins M.J."/>
            <person name="Karaoz U."/>
            <person name="Brodie E.L."/>
            <person name="Williams K.H."/>
            <person name="Hubbard S.S."/>
            <person name="Banfield J.F."/>
        </authorList>
    </citation>
    <scope>NUCLEOTIDE SEQUENCE [LARGE SCALE GENOMIC DNA]</scope>
</reference>
<keyword evidence="2" id="KW-0546">Nucleotide metabolism</keyword>
<evidence type="ECO:0000313" key="4">
    <source>
        <dbReference type="Proteomes" id="UP000178650"/>
    </source>
</evidence>
<dbReference type="PANTHER" id="PTHR42680:SF3">
    <property type="entry name" value="DCTP DEAMINASE"/>
    <property type="match status" value="1"/>
</dbReference>
<dbReference type="NCBIfam" id="TIGR02274">
    <property type="entry name" value="dCTP_deam"/>
    <property type="match status" value="1"/>
</dbReference>
<accession>A0A1G2IXQ2</accession>
<evidence type="ECO:0000256" key="1">
    <source>
        <dbReference type="ARBA" id="ARBA00022801"/>
    </source>
</evidence>
<gene>
    <name evidence="3" type="ORF">A2358_03900</name>
</gene>
<dbReference type="GO" id="GO:0006229">
    <property type="term" value="P:dUTP biosynthetic process"/>
    <property type="evidence" value="ECO:0007669"/>
    <property type="project" value="InterPro"/>
</dbReference>
<dbReference type="AlphaFoldDB" id="A0A1G2IXQ2"/>
<keyword evidence="1" id="KW-0378">Hydrolase</keyword>
<dbReference type="InterPro" id="IPR011962">
    <property type="entry name" value="dCTP_deaminase"/>
</dbReference>
<protein>
    <submittedName>
        <fullName evidence="3">dCTP deaminase</fullName>
    </submittedName>
</protein>
<dbReference type="STRING" id="1802223.A2358_03900"/>
<dbReference type="Gene3D" id="2.70.40.10">
    <property type="match status" value="1"/>
</dbReference>
<sequence>MILTGYKIIKEVKGGKIKITPFDHNRITTNSYDLRLGSKLIRYTSKTLDPKIKPDFKIMDIPKSGMIMQAGDFLLGETEEMVGSDSYVPIIHAKSGTARMGLFVHVTADLIDIGYYGKFTLQLFATLPVKIYPYMLIAQVSFWQPKGKIVLYKGKYQNSDGPKPSMCYKDFGKINK</sequence>
<dbReference type="EMBL" id="MHPJ01000009">
    <property type="protein sequence ID" value="OGZ79100.1"/>
    <property type="molecule type" value="Genomic_DNA"/>
</dbReference>
<evidence type="ECO:0000256" key="2">
    <source>
        <dbReference type="ARBA" id="ARBA00023080"/>
    </source>
</evidence>
<dbReference type="GO" id="GO:0015949">
    <property type="term" value="P:nucleobase-containing small molecule interconversion"/>
    <property type="evidence" value="ECO:0007669"/>
    <property type="project" value="TreeGrafter"/>
</dbReference>
<dbReference type="Proteomes" id="UP000178650">
    <property type="component" value="Unassembled WGS sequence"/>
</dbReference>
<dbReference type="SUPFAM" id="SSF51283">
    <property type="entry name" value="dUTPase-like"/>
    <property type="match status" value="1"/>
</dbReference>
<dbReference type="InterPro" id="IPR036157">
    <property type="entry name" value="dUTPase-like_sf"/>
</dbReference>
<comment type="caution">
    <text evidence="3">The sequence shown here is derived from an EMBL/GenBank/DDBJ whole genome shotgun (WGS) entry which is preliminary data.</text>
</comment>
<evidence type="ECO:0000313" key="3">
    <source>
        <dbReference type="EMBL" id="OGZ79100.1"/>
    </source>
</evidence>
<dbReference type="Pfam" id="PF22769">
    <property type="entry name" value="DCD"/>
    <property type="match status" value="1"/>
</dbReference>
<dbReference type="CDD" id="cd07557">
    <property type="entry name" value="trimeric_dUTPase"/>
    <property type="match status" value="1"/>
</dbReference>
<dbReference type="InterPro" id="IPR033704">
    <property type="entry name" value="dUTPase_trimeric"/>
</dbReference>
<name>A0A1G2IXQ2_9BACT</name>
<proteinExistence type="predicted"/>
<organism evidence="3 4">
    <name type="scientific">Candidatus Staskawiczbacteria bacterium RIFOXYB1_FULL_37_44</name>
    <dbReference type="NCBI Taxonomy" id="1802223"/>
    <lineage>
        <taxon>Bacteria</taxon>
        <taxon>Candidatus Staskawicziibacteriota</taxon>
    </lineage>
</organism>